<evidence type="ECO:0008006" key="3">
    <source>
        <dbReference type="Google" id="ProtNLM"/>
    </source>
</evidence>
<keyword evidence="2" id="KW-1185">Reference proteome</keyword>
<protein>
    <recommendedName>
        <fullName evidence="3">SUKH-4 immunity protein</fullName>
    </recommendedName>
</protein>
<dbReference type="Proteomes" id="UP000186455">
    <property type="component" value="Unassembled WGS sequence"/>
</dbReference>
<evidence type="ECO:0000313" key="2">
    <source>
        <dbReference type="Proteomes" id="UP000186455"/>
    </source>
</evidence>
<dbReference type="STRING" id="1048205.AB852_33035"/>
<accession>A0A1Q4V0C0</accession>
<dbReference type="InterPro" id="IPR025851">
    <property type="entry name" value="SUKH-4"/>
</dbReference>
<dbReference type="Pfam" id="PF14435">
    <property type="entry name" value="SUKH-4"/>
    <property type="match status" value="2"/>
</dbReference>
<proteinExistence type="predicted"/>
<evidence type="ECO:0000313" key="1">
    <source>
        <dbReference type="EMBL" id="OKH91246.1"/>
    </source>
</evidence>
<reference evidence="1 2" key="1">
    <citation type="submission" date="2015-06" db="EMBL/GenBank/DDBJ databases">
        <title>Cloning and characterization of the uncialamcin biosynthetic gene cluster.</title>
        <authorList>
            <person name="Yan X."/>
            <person name="Huang T."/>
            <person name="Ge H."/>
            <person name="Shen B."/>
        </authorList>
    </citation>
    <scope>NUCLEOTIDE SEQUENCE [LARGE SCALE GENOMIC DNA]</scope>
    <source>
        <strain evidence="1 2">DCA2648</strain>
    </source>
</reference>
<dbReference type="AlphaFoldDB" id="A0A1Q4V0C0"/>
<comment type="caution">
    <text evidence="1">The sequence shown here is derived from an EMBL/GenBank/DDBJ whole genome shotgun (WGS) entry which is preliminary data.</text>
</comment>
<dbReference type="EMBL" id="LFBV01000010">
    <property type="protein sequence ID" value="OKH91246.1"/>
    <property type="molecule type" value="Genomic_DNA"/>
</dbReference>
<dbReference type="RefSeq" id="WP_073793986.1">
    <property type="nucleotide sequence ID" value="NZ_LFBV01000010.1"/>
</dbReference>
<organism evidence="1 2">
    <name type="scientific">Streptomyces uncialis</name>
    <dbReference type="NCBI Taxonomy" id="1048205"/>
    <lineage>
        <taxon>Bacteria</taxon>
        <taxon>Bacillati</taxon>
        <taxon>Actinomycetota</taxon>
        <taxon>Actinomycetes</taxon>
        <taxon>Kitasatosporales</taxon>
        <taxon>Streptomycetaceae</taxon>
        <taxon>Streptomyces</taxon>
    </lineage>
</organism>
<sequence>MATTETIRFTEHGLPPSLTHAGTRRFLTGAGLPAREGPLFRFTVLREQGLRTYATLAGVPAAPRDLFVLGELSAPGPGAWVTLDGRTGALFLTGRPHPGRADPGLPGDPLAPDTVTLLGFESAVADLERTRGRFAAYESRYGRAAASGATDELLALFQGGMRGAELPAFWWIAALILPLARVPTPGIQLRLDLPGRLLDEEFGAGRVTRCEDADLPAALTHEPTRRFLKDIGLPEEDDSYVFPGLPLRTLTEHHGGWAGLPPHATRLVPVGHLADGTDIVVDGATGEILSWHRSTGRLSPLNSDVSALAFTTWLLRRERVLDEAHDGYLTARAPGRLAEAVRAVLRATDHPAALHTPTDTDGPAAHWRPWPLLTTVPVECAR</sequence>
<name>A0A1Q4V0C0_9ACTN</name>
<gene>
    <name evidence="1" type="ORF">AB852_33035</name>
</gene>